<protein>
    <recommendedName>
        <fullName evidence="7">FAD-binding domain-containing protein</fullName>
    </recommendedName>
</protein>
<evidence type="ECO:0000313" key="8">
    <source>
        <dbReference type="EMBL" id="QIX00075.1"/>
    </source>
</evidence>
<evidence type="ECO:0000313" key="9">
    <source>
        <dbReference type="Proteomes" id="UP000503462"/>
    </source>
</evidence>
<dbReference type="GO" id="GO:0071949">
    <property type="term" value="F:FAD binding"/>
    <property type="evidence" value="ECO:0007669"/>
    <property type="project" value="InterPro"/>
</dbReference>
<dbReference type="Pfam" id="PF01494">
    <property type="entry name" value="FAD_binding_3"/>
    <property type="match status" value="1"/>
</dbReference>
<dbReference type="InterPro" id="IPR050493">
    <property type="entry name" value="FAD-dep_Monooxygenase_BioMet"/>
</dbReference>
<evidence type="ECO:0000256" key="5">
    <source>
        <dbReference type="ARBA" id="ARBA00023033"/>
    </source>
</evidence>
<keyword evidence="6" id="KW-0732">Signal</keyword>
<keyword evidence="3" id="KW-0274">FAD</keyword>
<dbReference type="SUPFAM" id="SSF54373">
    <property type="entry name" value="FAD-linked reductases, C-terminal domain"/>
    <property type="match status" value="1"/>
</dbReference>
<feature type="domain" description="FAD-binding" evidence="7">
    <location>
        <begin position="5"/>
        <end position="173"/>
    </location>
</feature>
<dbReference type="GO" id="GO:0004497">
    <property type="term" value="F:monooxygenase activity"/>
    <property type="evidence" value="ECO:0007669"/>
    <property type="project" value="UniProtKB-KW"/>
</dbReference>
<keyword evidence="4" id="KW-0560">Oxidoreductase</keyword>
<comment type="similarity">
    <text evidence="1">Belongs to the paxM FAD-dependent monooxygenase family.</text>
</comment>
<keyword evidence="9" id="KW-1185">Reference proteome</keyword>
<dbReference type="PANTHER" id="PTHR13789">
    <property type="entry name" value="MONOOXYGENASE"/>
    <property type="match status" value="1"/>
</dbReference>
<organism evidence="8 9">
    <name type="scientific">Peltaster fructicola</name>
    <dbReference type="NCBI Taxonomy" id="286661"/>
    <lineage>
        <taxon>Eukaryota</taxon>
        <taxon>Fungi</taxon>
        <taxon>Dikarya</taxon>
        <taxon>Ascomycota</taxon>
        <taxon>Pezizomycotina</taxon>
        <taxon>Dothideomycetes</taxon>
        <taxon>Dothideomycetes incertae sedis</taxon>
        <taxon>Peltaster</taxon>
    </lineage>
</organism>
<evidence type="ECO:0000256" key="3">
    <source>
        <dbReference type="ARBA" id="ARBA00022827"/>
    </source>
</evidence>
<dbReference type="PANTHER" id="PTHR13789:SF238">
    <property type="entry name" value="PUTATIVE (AFU_ORTHOLOGUE AFUA_2G01680)-RELATED"/>
    <property type="match status" value="1"/>
</dbReference>
<keyword evidence="5" id="KW-0503">Monooxygenase</keyword>
<keyword evidence="2" id="KW-0285">Flavoprotein</keyword>
<feature type="signal peptide" evidence="6">
    <location>
        <begin position="1"/>
        <end position="20"/>
    </location>
</feature>
<dbReference type="PROSITE" id="PS51257">
    <property type="entry name" value="PROKAR_LIPOPROTEIN"/>
    <property type="match status" value="1"/>
</dbReference>
<evidence type="ECO:0000259" key="7">
    <source>
        <dbReference type="Pfam" id="PF01494"/>
    </source>
</evidence>
<proteinExistence type="inferred from homology"/>
<reference evidence="8 9" key="1">
    <citation type="journal article" date="2016" name="Sci. Rep.">
        <title>Peltaster fructicola genome reveals evolution from an invasive phytopathogen to an ectophytic parasite.</title>
        <authorList>
            <person name="Xu C."/>
            <person name="Chen H."/>
            <person name="Gleason M.L."/>
            <person name="Xu J.R."/>
            <person name="Liu H."/>
            <person name="Zhang R."/>
            <person name="Sun G."/>
        </authorList>
    </citation>
    <scope>NUCLEOTIDE SEQUENCE [LARGE SCALE GENOMIC DNA]</scope>
    <source>
        <strain evidence="8 9">LNHT1506</strain>
    </source>
</reference>
<dbReference type="EMBL" id="CP051142">
    <property type="protein sequence ID" value="QIX00075.1"/>
    <property type="molecule type" value="Genomic_DNA"/>
</dbReference>
<dbReference type="Proteomes" id="UP000503462">
    <property type="component" value="Chromosome 4"/>
</dbReference>
<accession>A0A6H0XZH8</accession>
<name>A0A6H0XZH8_9PEZI</name>
<feature type="chain" id="PRO_5026166351" description="FAD-binding domain-containing protein" evidence="6">
    <location>
        <begin position="21"/>
        <end position="266"/>
    </location>
</feature>
<dbReference type="SUPFAM" id="SSF51905">
    <property type="entry name" value="FAD/NAD(P)-binding domain"/>
    <property type="match status" value="1"/>
</dbReference>
<evidence type="ECO:0000256" key="6">
    <source>
        <dbReference type="SAM" id="SignalP"/>
    </source>
</evidence>
<dbReference type="PRINTS" id="PR00420">
    <property type="entry name" value="RNGMNOXGNASE"/>
</dbReference>
<dbReference type="Gene3D" id="3.50.50.60">
    <property type="entry name" value="FAD/NAD(P)-binding domain"/>
    <property type="match status" value="1"/>
</dbReference>
<evidence type="ECO:0000256" key="1">
    <source>
        <dbReference type="ARBA" id="ARBA00007992"/>
    </source>
</evidence>
<evidence type="ECO:0000256" key="4">
    <source>
        <dbReference type="ARBA" id="ARBA00023002"/>
    </source>
</evidence>
<gene>
    <name evidence="8" type="ORF">AMS68_005592</name>
</gene>
<dbReference type="AlphaFoldDB" id="A0A6H0XZH8"/>
<dbReference type="InterPro" id="IPR002938">
    <property type="entry name" value="FAD-bd"/>
</dbReference>
<dbReference type="InterPro" id="IPR036188">
    <property type="entry name" value="FAD/NAD-bd_sf"/>
</dbReference>
<dbReference type="OrthoDB" id="16820at2759"/>
<evidence type="ECO:0000256" key="2">
    <source>
        <dbReference type="ARBA" id="ARBA00022630"/>
    </source>
</evidence>
<sequence length="266" mass="29216">MTFRLKIIIVGAGLSGLSTAIACAQGGHDVLILEAAKELAEVGAGLQITPNGSKLFKEWGVLERLRPKAAEPTFLAVRRYSDGKELSRTADFNLDMWRKYEAPFWDIHRVDLQLALVERARELGVKVRLGARLHAVDFDKPSVTLENGDVLTGDLIVAADGLWSKCREQFLATQGKSDEPLPTGDLAYRIVLKLEDVQDEELRKWIAQPSCNFWIGPGAHAVGYSVRGGQMFNLVLLVPDDLPPGVARQPSSLDELRATFKAGIPC</sequence>